<comment type="caution">
    <text evidence="1">The sequence shown here is derived from an EMBL/GenBank/DDBJ whole genome shotgun (WGS) entry which is preliminary data.</text>
</comment>
<protein>
    <submittedName>
        <fullName evidence="1">Uncharacterized protein</fullName>
    </submittedName>
</protein>
<dbReference type="GeneID" id="92725104"/>
<proteinExistence type="predicted"/>
<evidence type="ECO:0000313" key="1">
    <source>
        <dbReference type="EMBL" id="MDX7721010.1"/>
    </source>
</evidence>
<dbReference type="RefSeq" id="WP_265344171.1">
    <property type="nucleotide sequence ID" value="NZ_BPOJ01000012.1"/>
</dbReference>
<sequence>MKARLLDIAAMMAVGYLLALPIVGDPVHALWGCTAPLVDKLLG</sequence>
<dbReference type="Proteomes" id="UP001277183">
    <property type="component" value="Unassembled WGS sequence"/>
</dbReference>
<accession>A0AAW9F126</accession>
<organism evidence="1 2">
    <name type="scientific">Aeromonas caviae</name>
    <name type="common">Aeromonas punctata</name>
    <dbReference type="NCBI Taxonomy" id="648"/>
    <lineage>
        <taxon>Bacteria</taxon>
        <taxon>Pseudomonadati</taxon>
        <taxon>Pseudomonadota</taxon>
        <taxon>Gammaproteobacteria</taxon>
        <taxon>Aeromonadales</taxon>
        <taxon>Aeromonadaceae</taxon>
        <taxon>Aeromonas</taxon>
    </lineage>
</organism>
<dbReference type="AlphaFoldDB" id="A0AAW9F126"/>
<name>A0AAW9F126_AERCA</name>
<evidence type="ECO:0000313" key="2">
    <source>
        <dbReference type="Proteomes" id="UP001277183"/>
    </source>
</evidence>
<dbReference type="EMBL" id="JAWZVU010000064">
    <property type="protein sequence ID" value="MDX7721010.1"/>
    <property type="molecule type" value="Genomic_DNA"/>
</dbReference>
<gene>
    <name evidence="1" type="ORF">SJS77_11045</name>
</gene>
<reference evidence="1" key="1">
    <citation type="submission" date="2023-11" db="EMBL/GenBank/DDBJ databases">
        <title>WGS of Aeromonas in Northern Israel.</title>
        <authorList>
            <person name="Hershko Y."/>
        </authorList>
    </citation>
    <scope>NUCLEOTIDE SEQUENCE</scope>
    <source>
        <strain evidence="1">77416</strain>
    </source>
</reference>